<dbReference type="InterPro" id="IPR004264">
    <property type="entry name" value="Transposase_23"/>
</dbReference>
<accession>A0A2G9I1Z9</accession>
<gene>
    <name evidence="3" type="ORF">CDL12_03499</name>
</gene>
<feature type="compositionally biased region" description="Polar residues" evidence="1">
    <location>
        <begin position="14"/>
        <end position="26"/>
    </location>
</feature>
<reference evidence="4" key="1">
    <citation type="journal article" date="2018" name="Gigascience">
        <title>Genome assembly of the Pink Ipe (Handroanthus impetiginosus, Bignoniaceae), a highly valued, ecologically keystone Neotropical timber forest tree.</title>
        <authorList>
            <person name="Silva-Junior O.B."/>
            <person name="Grattapaglia D."/>
            <person name="Novaes E."/>
            <person name="Collevatti R.G."/>
        </authorList>
    </citation>
    <scope>NUCLEOTIDE SEQUENCE [LARGE SCALE GENOMIC DNA]</scope>
    <source>
        <strain evidence="4">cv. UFG-1</strain>
    </source>
</reference>
<feature type="domain" description="Transposase Tnp1/En/Spm-like" evidence="2">
    <location>
        <begin position="46"/>
        <end position="109"/>
    </location>
</feature>
<dbReference type="OrthoDB" id="913972at2759"/>
<protein>
    <recommendedName>
        <fullName evidence="2">Transposase Tnp1/En/Spm-like domain-containing protein</fullName>
    </recommendedName>
</protein>
<feature type="region of interest" description="Disordered" evidence="1">
    <location>
        <begin position="1"/>
        <end position="26"/>
    </location>
</feature>
<dbReference type="EMBL" id="NKXS01000506">
    <property type="protein sequence ID" value="PIN23773.1"/>
    <property type="molecule type" value="Genomic_DNA"/>
</dbReference>
<dbReference type="Proteomes" id="UP000231279">
    <property type="component" value="Unassembled WGS sequence"/>
</dbReference>
<comment type="caution">
    <text evidence="3">The sequence shown here is derived from an EMBL/GenBank/DDBJ whole genome shotgun (WGS) entry which is preliminary data.</text>
</comment>
<dbReference type="STRING" id="429701.A0A2G9I1Z9"/>
<evidence type="ECO:0000313" key="3">
    <source>
        <dbReference type="EMBL" id="PIN23773.1"/>
    </source>
</evidence>
<dbReference type="Pfam" id="PF03017">
    <property type="entry name" value="Transposase_23"/>
    <property type="match status" value="1"/>
</dbReference>
<evidence type="ECO:0000259" key="2">
    <source>
        <dbReference type="Pfam" id="PF03017"/>
    </source>
</evidence>
<evidence type="ECO:0000256" key="1">
    <source>
        <dbReference type="SAM" id="MobiDB-lite"/>
    </source>
</evidence>
<name>A0A2G9I1Z9_9LAMI</name>
<keyword evidence="4" id="KW-1185">Reference proteome</keyword>
<evidence type="ECO:0000313" key="4">
    <source>
        <dbReference type="Proteomes" id="UP000231279"/>
    </source>
</evidence>
<dbReference type="AlphaFoldDB" id="A0A2G9I1Z9"/>
<sequence>MTSQQAADDVSPPLVSNPTSSSHQDHIISNSTTPSILLPLEVNCSVVLLSVTDPSKIVAKGYLNSMNPTKIVGGEELGKNWCSVHIIVGVECDERLIRSSFMLQTIGEANGAVVAWPCNLVCSMCLLLNFYNLL</sequence>
<organism evidence="3 4">
    <name type="scientific">Handroanthus impetiginosus</name>
    <dbReference type="NCBI Taxonomy" id="429701"/>
    <lineage>
        <taxon>Eukaryota</taxon>
        <taxon>Viridiplantae</taxon>
        <taxon>Streptophyta</taxon>
        <taxon>Embryophyta</taxon>
        <taxon>Tracheophyta</taxon>
        <taxon>Spermatophyta</taxon>
        <taxon>Magnoliopsida</taxon>
        <taxon>eudicotyledons</taxon>
        <taxon>Gunneridae</taxon>
        <taxon>Pentapetalae</taxon>
        <taxon>asterids</taxon>
        <taxon>lamiids</taxon>
        <taxon>Lamiales</taxon>
        <taxon>Bignoniaceae</taxon>
        <taxon>Crescentiina</taxon>
        <taxon>Tabebuia alliance</taxon>
        <taxon>Handroanthus</taxon>
    </lineage>
</organism>
<proteinExistence type="predicted"/>